<sequence length="436" mass="48066">MKTTIYALLTARNVSFWQALIGFYQKAASSDFIRKVMETFATRIVQICLGLVTTVLVARILKPEGRGLFAVATTLGAIGIQFGNLGLQASNTYYVAKDRKILPELFANALIVSFVFGGLGSTLTWLFFAFRPDLAPLHGLLLILALSFIPFGLATLLLKNLLIGIYKIRSYNTIEIATSGINVFMIVLLIIINSVSTESVFGTGLIALIIGFAWTYWKLSTCIGKFHKPSIHLLKTNIGYGFKVYLTTLFAFMVSRIDLLMINYMLGETQAGYYSVAVSLANLLLVFPAVVHTISFPKLSSEVDPIKRWQFTVKTACGIGAFMVVACLGGLFFGKYAIILLFGKVFESAYVPFLIMSLGVLILSVEGIFRKYINTDPVKGYRNEIIYIWAGALPVNIGLNYILIPWMGINGAATASSISLFLVCSFAFNFVIKNKY</sequence>
<dbReference type="AlphaFoldDB" id="A0A1V4AU20"/>
<dbReference type="EMBL" id="AYTS01000074">
    <property type="protein sequence ID" value="OOP56597.1"/>
    <property type="molecule type" value="Genomic_DNA"/>
</dbReference>
<keyword evidence="5 6" id="KW-0472">Membrane</keyword>
<name>A0A1V4AU20_9BACT</name>
<comment type="subcellular location">
    <subcellularLocation>
        <location evidence="1">Cell membrane</location>
        <topology evidence="1">Multi-pass membrane protein</topology>
    </subcellularLocation>
</comment>
<feature type="transmembrane region" description="Helical" evidence="6">
    <location>
        <begin position="240"/>
        <end position="266"/>
    </location>
</feature>
<evidence type="ECO:0000256" key="2">
    <source>
        <dbReference type="ARBA" id="ARBA00022475"/>
    </source>
</evidence>
<evidence type="ECO:0000256" key="3">
    <source>
        <dbReference type="ARBA" id="ARBA00022692"/>
    </source>
</evidence>
<feature type="transmembrane region" description="Helical" evidence="6">
    <location>
        <begin position="174"/>
        <end position="194"/>
    </location>
</feature>
<gene>
    <name evidence="7" type="ORF">AYP45_08255</name>
</gene>
<feature type="transmembrane region" description="Helical" evidence="6">
    <location>
        <begin position="272"/>
        <end position="294"/>
    </location>
</feature>
<evidence type="ECO:0000256" key="5">
    <source>
        <dbReference type="ARBA" id="ARBA00023136"/>
    </source>
</evidence>
<proteinExistence type="predicted"/>
<dbReference type="InterPro" id="IPR050833">
    <property type="entry name" value="Poly_Biosynth_Transport"/>
</dbReference>
<dbReference type="STRING" id="1004156.AYP45_08255"/>
<dbReference type="PANTHER" id="PTHR30250">
    <property type="entry name" value="PST FAMILY PREDICTED COLANIC ACID TRANSPORTER"/>
    <property type="match status" value="1"/>
</dbReference>
<feature type="transmembrane region" description="Helical" evidence="6">
    <location>
        <begin position="40"/>
        <end position="61"/>
    </location>
</feature>
<dbReference type="PANTHER" id="PTHR30250:SF11">
    <property type="entry name" value="O-ANTIGEN TRANSPORTER-RELATED"/>
    <property type="match status" value="1"/>
</dbReference>
<evidence type="ECO:0000256" key="4">
    <source>
        <dbReference type="ARBA" id="ARBA00022989"/>
    </source>
</evidence>
<reference evidence="7 8" key="1">
    <citation type="journal article" date="2017" name="Water Res.">
        <title>Discovery and metagenomic analysis of an anammox bacterial enrichment related to Candidatus "Brocadia caroliniensis" in a full-scale glycerol-fed nitritation-denitritation separate centrate treatment process.</title>
        <authorList>
            <person name="Park H."/>
            <person name="Brotto A.C."/>
            <person name="van Loosdrecht M.C."/>
            <person name="Chandran K."/>
        </authorList>
    </citation>
    <scope>NUCLEOTIDE SEQUENCE [LARGE SCALE GENOMIC DNA]</scope>
    <source>
        <strain evidence="7">26THWARD</strain>
    </source>
</reference>
<keyword evidence="4 6" id="KW-1133">Transmembrane helix</keyword>
<protein>
    <submittedName>
        <fullName evidence="7">Uncharacterized protein</fullName>
    </submittedName>
</protein>
<dbReference type="Pfam" id="PF01943">
    <property type="entry name" value="Polysacc_synt"/>
    <property type="match status" value="1"/>
</dbReference>
<feature type="transmembrane region" description="Helical" evidence="6">
    <location>
        <begin position="200"/>
        <end position="219"/>
    </location>
</feature>
<evidence type="ECO:0000256" key="1">
    <source>
        <dbReference type="ARBA" id="ARBA00004651"/>
    </source>
</evidence>
<keyword evidence="2" id="KW-1003">Cell membrane</keyword>
<comment type="caution">
    <text evidence="7">The sequence shown here is derived from an EMBL/GenBank/DDBJ whole genome shotgun (WGS) entry which is preliminary data.</text>
</comment>
<feature type="transmembrane region" description="Helical" evidence="6">
    <location>
        <begin position="349"/>
        <end position="373"/>
    </location>
</feature>
<evidence type="ECO:0000313" key="8">
    <source>
        <dbReference type="Proteomes" id="UP000189681"/>
    </source>
</evidence>
<feature type="transmembrane region" description="Helical" evidence="6">
    <location>
        <begin position="67"/>
        <end position="85"/>
    </location>
</feature>
<evidence type="ECO:0000313" key="7">
    <source>
        <dbReference type="EMBL" id="OOP56597.1"/>
    </source>
</evidence>
<evidence type="ECO:0000256" key="6">
    <source>
        <dbReference type="SAM" id="Phobius"/>
    </source>
</evidence>
<dbReference type="InterPro" id="IPR002797">
    <property type="entry name" value="Polysacc_synth"/>
</dbReference>
<dbReference type="Proteomes" id="UP000189681">
    <property type="component" value="Unassembled WGS sequence"/>
</dbReference>
<organism evidence="7 8">
    <name type="scientific">Candidatus Brocadia carolinensis</name>
    <dbReference type="NCBI Taxonomy" id="1004156"/>
    <lineage>
        <taxon>Bacteria</taxon>
        <taxon>Pseudomonadati</taxon>
        <taxon>Planctomycetota</taxon>
        <taxon>Candidatus Brocadiia</taxon>
        <taxon>Candidatus Brocadiales</taxon>
        <taxon>Candidatus Brocadiaceae</taxon>
        <taxon>Candidatus Brocadia</taxon>
    </lineage>
</organism>
<feature type="transmembrane region" description="Helical" evidence="6">
    <location>
        <begin position="140"/>
        <end position="162"/>
    </location>
</feature>
<feature type="transmembrane region" description="Helical" evidence="6">
    <location>
        <begin position="385"/>
        <end position="406"/>
    </location>
</feature>
<feature type="transmembrane region" description="Helical" evidence="6">
    <location>
        <begin position="315"/>
        <end position="343"/>
    </location>
</feature>
<feature type="transmembrane region" description="Helical" evidence="6">
    <location>
        <begin position="105"/>
        <end position="128"/>
    </location>
</feature>
<feature type="transmembrane region" description="Helical" evidence="6">
    <location>
        <begin position="412"/>
        <end position="432"/>
    </location>
</feature>
<dbReference type="GO" id="GO:0005886">
    <property type="term" value="C:plasma membrane"/>
    <property type="evidence" value="ECO:0007669"/>
    <property type="project" value="UniProtKB-SubCell"/>
</dbReference>
<keyword evidence="3 6" id="KW-0812">Transmembrane</keyword>
<accession>A0A1V4AU20</accession>